<gene>
    <name evidence="1" type="ORF">GCM10011378_13910</name>
</gene>
<keyword evidence="2" id="KW-1185">Reference proteome</keyword>
<sequence>MKSTEQPLVYFENAAGRLLEDPAGFIRASWSGNPYGMTEVRGLFTHMMLGLQRRGWSRILINQLAMRPFTLPEQEWIAQEWLPQAVNAGGYRHGAVVVSPEVMVRLATAYITTHSQSLPITYRSFDTDAAAQAWLLQQPSFPLKY</sequence>
<accession>A0ABQ1WNJ6</accession>
<evidence type="ECO:0000313" key="1">
    <source>
        <dbReference type="EMBL" id="GGG38830.1"/>
    </source>
</evidence>
<dbReference type="EMBL" id="BMGS01000003">
    <property type="protein sequence ID" value="GGG38830.1"/>
    <property type="molecule type" value="Genomic_DNA"/>
</dbReference>
<comment type="caution">
    <text evidence="1">The sequence shown here is derived from an EMBL/GenBank/DDBJ whole genome shotgun (WGS) entry which is preliminary data.</text>
</comment>
<reference evidence="2" key="1">
    <citation type="journal article" date="2019" name="Int. J. Syst. Evol. Microbiol.">
        <title>The Global Catalogue of Microorganisms (GCM) 10K type strain sequencing project: providing services to taxonomists for standard genome sequencing and annotation.</title>
        <authorList>
            <consortium name="The Broad Institute Genomics Platform"/>
            <consortium name="The Broad Institute Genome Sequencing Center for Infectious Disease"/>
            <person name="Wu L."/>
            <person name="Ma J."/>
        </authorList>
    </citation>
    <scope>NUCLEOTIDE SEQUENCE [LARGE SCALE GENOMIC DNA]</scope>
    <source>
        <strain evidence="2">CGMCC 1.12990</strain>
    </source>
</reference>
<organism evidence="1 2">
    <name type="scientific">Hymenobacter glacieicola</name>
    <dbReference type="NCBI Taxonomy" id="1562124"/>
    <lineage>
        <taxon>Bacteria</taxon>
        <taxon>Pseudomonadati</taxon>
        <taxon>Bacteroidota</taxon>
        <taxon>Cytophagia</taxon>
        <taxon>Cytophagales</taxon>
        <taxon>Hymenobacteraceae</taxon>
        <taxon>Hymenobacter</taxon>
    </lineage>
</organism>
<dbReference type="RefSeq" id="WP_188557093.1">
    <property type="nucleotide sequence ID" value="NZ_BMGS01000003.1"/>
</dbReference>
<name>A0ABQ1WNJ6_9BACT</name>
<dbReference type="Proteomes" id="UP000601361">
    <property type="component" value="Unassembled WGS sequence"/>
</dbReference>
<evidence type="ECO:0008006" key="3">
    <source>
        <dbReference type="Google" id="ProtNLM"/>
    </source>
</evidence>
<protein>
    <recommendedName>
        <fullName evidence="3">STAS/SEC14 domain-containing protein</fullName>
    </recommendedName>
</protein>
<proteinExistence type="predicted"/>
<evidence type="ECO:0000313" key="2">
    <source>
        <dbReference type="Proteomes" id="UP000601361"/>
    </source>
</evidence>